<reference evidence="2" key="1">
    <citation type="journal article" date="2023" name="Antonie Van Leeuwenhoek">
        <title>Mesoterricola silvestris gen. nov., sp. nov., Mesoterricola sediminis sp. nov., Geothrix oryzae sp. nov., Geothrix edaphica sp. nov., Geothrix rubra sp. nov., and Geothrix limicola sp. nov., six novel members of Acidobacteriota isolated from soils.</title>
        <authorList>
            <person name="Itoh H."/>
            <person name="Sugisawa Y."/>
            <person name="Mise K."/>
            <person name="Xu Z."/>
            <person name="Kuniyasu M."/>
            <person name="Ushijima N."/>
            <person name="Kawano K."/>
            <person name="Kobayashi E."/>
            <person name="Shiratori Y."/>
            <person name="Masuda Y."/>
            <person name="Senoo K."/>
        </authorList>
    </citation>
    <scope>NUCLEOTIDE SEQUENCE</scope>
    <source>
        <strain evidence="2">Red802</strain>
    </source>
</reference>
<dbReference type="InterPro" id="IPR013762">
    <property type="entry name" value="Integrase-like_cat_sf"/>
</dbReference>
<evidence type="ECO:0000256" key="1">
    <source>
        <dbReference type="ARBA" id="ARBA00023172"/>
    </source>
</evidence>
<evidence type="ECO:0008006" key="4">
    <source>
        <dbReference type="Google" id="ProtNLM"/>
    </source>
</evidence>
<organism evidence="2 3">
    <name type="scientific">Geothrix edaphica</name>
    <dbReference type="NCBI Taxonomy" id="2927976"/>
    <lineage>
        <taxon>Bacteria</taxon>
        <taxon>Pseudomonadati</taxon>
        <taxon>Acidobacteriota</taxon>
        <taxon>Holophagae</taxon>
        <taxon>Holophagales</taxon>
        <taxon>Holophagaceae</taxon>
        <taxon>Geothrix</taxon>
    </lineage>
</organism>
<keyword evidence="3" id="KW-1185">Reference proteome</keyword>
<dbReference type="RefSeq" id="WP_285610022.1">
    <property type="nucleotide sequence ID" value="NZ_BSDC01000003.1"/>
</dbReference>
<sequence length="636" mass="71731">MSIDPHLTESAKRLQAYIIEGRRLVMAAFGIDFDSDIWQLPSKREAGRMDRRHDFSRFEEPFKSLLKAVVANESAPKNGRSGFSCKNFTVSARHFSRVVAGVKDLTTISADHFHQAVEDLRNRDDLTDVTKFNNGKELASLANALNLNRLTKGLITFRNPFSLPESNGDEHMIPPGAIKGFGAIWQEIMKGTDNDQDRLLACTATMLLCTGFRINELLSMPVDCWHPRTGRDSQGRILEGVFLGYVPEKNGLSEATQPKWIPSDLIPLMKECLDEIRRITDPFRENARALYEGRVNLPGLENDRAYTAAEAAELLGVTAQSTGRILGKSGTYPMVLREGRGGMRYALNTPDIRELVRSRSFLGKVVMEPWPQELHESLFVISSGFFMGSRNGLNGTADRLKAMKINHFLAGGTNVKSCFERFDKRDPDSGKFWGFSTHDPRHTLTTWMKRAGLSELEIAGYFNRSSRNPAVANRNYDHMQPWEMLEVVRQALERGEFIGPWADILKNIKDPIRRAELKGTMLGNISYSRLGLCSHAEGTTPPTMPEACARCTGLIVIKGNAGHIKETKEQLAECDETIARYQKQTEAGYFNKDRWLNVEMERREGLVRMLDIHLDPKIPSGYLVQLSPYRKREKAC</sequence>
<dbReference type="EMBL" id="BSDC01000003">
    <property type="protein sequence ID" value="GLH68233.1"/>
    <property type="molecule type" value="Genomic_DNA"/>
</dbReference>
<dbReference type="Proteomes" id="UP001165044">
    <property type="component" value="Unassembled WGS sequence"/>
</dbReference>
<comment type="caution">
    <text evidence="2">The sequence shown here is derived from an EMBL/GenBank/DDBJ whole genome shotgun (WGS) entry which is preliminary data.</text>
</comment>
<accession>A0ABQ5Q134</accession>
<proteinExistence type="predicted"/>
<evidence type="ECO:0000313" key="2">
    <source>
        <dbReference type="EMBL" id="GLH68233.1"/>
    </source>
</evidence>
<dbReference type="SUPFAM" id="SSF56349">
    <property type="entry name" value="DNA breaking-rejoining enzymes"/>
    <property type="match status" value="1"/>
</dbReference>
<dbReference type="InterPro" id="IPR011010">
    <property type="entry name" value="DNA_brk_join_enz"/>
</dbReference>
<keyword evidence="1" id="KW-0233">DNA recombination</keyword>
<gene>
    <name evidence="2" type="ORF">GETHED_25970</name>
</gene>
<protein>
    <recommendedName>
        <fullName evidence="4">Site-specific integrase</fullName>
    </recommendedName>
</protein>
<dbReference type="Gene3D" id="1.10.443.10">
    <property type="entry name" value="Intergrase catalytic core"/>
    <property type="match status" value="1"/>
</dbReference>
<evidence type="ECO:0000313" key="3">
    <source>
        <dbReference type="Proteomes" id="UP001165044"/>
    </source>
</evidence>
<name>A0ABQ5Q134_9BACT</name>